<dbReference type="Proteomes" id="UP000473525">
    <property type="component" value="Unassembled WGS sequence"/>
</dbReference>
<dbReference type="AlphaFoldDB" id="A0A6L6XX93"/>
<organism evidence="2 3">
    <name type="scientific">Nocardioides agri</name>
    <dbReference type="NCBI Taxonomy" id="2682843"/>
    <lineage>
        <taxon>Bacteria</taxon>
        <taxon>Bacillati</taxon>
        <taxon>Actinomycetota</taxon>
        <taxon>Actinomycetes</taxon>
        <taxon>Propionibacteriales</taxon>
        <taxon>Nocardioidaceae</taxon>
        <taxon>Nocardioides</taxon>
    </lineage>
</organism>
<protein>
    <submittedName>
        <fullName evidence="2">Uncharacterized protein</fullName>
    </submittedName>
</protein>
<proteinExistence type="predicted"/>
<comment type="caution">
    <text evidence="2">The sequence shown here is derived from an EMBL/GenBank/DDBJ whole genome shotgun (WGS) entry which is preliminary data.</text>
</comment>
<sequence length="106" mass="11625">MTTPAAELPELATANDEHVRACTADGVDHDYRPHLGPRPGSSGRGVARDHAYLRCVWCHAVTCGNADETDPCIEPYHHRVPHRTRLGTTWPIGGNRPDPTPKGARR</sequence>
<feature type="region of interest" description="Disordered" evidence="1">
    <location>
        <begin position="25"/>
        <end position="46"/>
    </location>
</feature>
<dbReference type="RefSeq" id="WP_157346098.1">
    <property type="nucleotide sequence ID" value="NZ_WSEK01000005.1"/>
</dbReference>
<keyword evidence="3" id="KW-1185">Reference proteome</keyword>
<name>A0A6L6XX93_9ACTN</name>
<evidence type="ECO:0000256" key="1">
    <source>
        <dbReference type="SAM" id="MobiDB-lite"/>
    </source>
</evidence>
<feature type="region of interest" description="Disordered" evidence="1">
    <location>
        <begin position="84"/>
        <end position="106"/>
    </location>
</feature>
<accession>A0A6L6XX93</accession>
<evidence type="ECO:0000313" key="2">
    <source>
        <dbReference type="EMBL" id="MVQ51303.1"/>
    </source>
</evidence>
<evidence type="ECO:0000313" key="3">
    <source>
        <dbReference type="Proteomes" id="UP000473525"/>
    </source>
</evidence>
<gene>
    <name evidence="2" type="ORF">GON03_19145</name>
</gene>
<reference evidence="2 3" key="1">
    <citation type="submission" date="2019-12" db="EMBL/GenBank/DDBJ databases">
        <authorList>
            <person name="Huq M.A."/>
        </authorList>
    </citation>
    <scope>NUCLEOTIDE SEQUENCE [LARGE SCALE GENOMIC DNA]</scope>
    <source>
        <strain evidence="2 3">MAH-18</strain>
    </source>
</reference>
<dbReference type="EMBL" id="WSEK01000005">
    <property type="protein sequence ID" value="MVQ51303.1"/>
    <property type="molecule type" value="Genomic_DNA"/>
</dbReference>